<dbReference type="RefSeq" id="WP_205173795.1">
    <property type="nucleotide sequence ID" value="NZ_JAFBDZ010000003.1"/>
</dbReference>
<sequence>MANWIPFLLISVVSIFVLMYTGYKIKQPLVIFFWLFISGVSYFFEFIIFIILDSYTYEPLILRNSYNDNVLGSVSSQLLAVPVAITFATFLTSKKRWIFAFVGIFAIIEEIFLKIGVYDHYWWKSYYTSFFLTIAFFLARYWYSYLQKKEHMWHYLITLFFALSTIVLTSTWALSSLIGIYKIHLGWFDNEIKDITSGNILYFWLATYFYSLVIFYKNRDWKYLLAGLLFFSVVEFYMWRNGIITSKYNLNLLIFPSLHLMFIILFGSLYRQFFPYFLPKSNQLVKQKKAPSSS</sequence>
<comment type="caution">
    <text evidence="2">The sequence shown here is derived from an EMBL/GenBank/DDBJ whole genome shotgun (WGS) entry which is preliminary data.</text>
</comment>
<evidence type="ECO:0000313" key="2">
    <source>
        <dbReference type="EMBL" id="MBM7586589.1"/>
    </source>
</evidence>
<name>A0ABS2NFG4_9BACI</name>
<organism evidence="2 3">
    <name type="scientific">Rossellomorea pakistanensis</name>
    <dbReference type="NCBI Taxonomy" id="992288"/>
    <lineage>
        <taxon>Bacteria</taxon>
        <taxon>Bacillati</taxon>
        <taxon>Bacillota</taxon>
        <taxon>Bacilli</taxon>
        <taxon>Bacillales</taxon>
        <taxon>Bacillaceae</taxon>
        <taxon>Rossellomorea</taxon>
    </lineage>
</organism>
<feature type="transmembrane region" description="Helical" evidence="1">
    <location>
        <begin position="155"/>
        <end position="180"/>
    </location>
</feature>
<keyword evidence="1" id="KW-1133">Transmembrane helix</keyword>
<protein>
    <submittedName>
        <fullName evidence="2">Uncharacterized protein</fullName>
    </submittedName>
</protein>
<keyword evidence="1" id="KW-0812">Transmembrane</keyword>
<feature type="transmembrane region" description="Helical" evidence="1">
    <location>
        <begin position="6"/>
        <end position="23"/>
    </location>
</feature>
<feature type="transmembrane region" description="Helical" evidence="1">
    <location>
        <begin position="124"/>
        <end position="143"/>
    </location>
</feature>
<evidence type="ECO:0000256" key="1">
    <source>
        <dbReference type="SAM" id="Phobius"/>
    </source>
</evidence>
<keyword evidence="3" id="KW-1185">Reference proteome</keyword>
<feature type="transmembrane region" description="Helical" evidence="1">
    <location>
        <begin position="30"/>
        <end position="52"/>
    </location>
</feature>
<dbReference type="Proteomes" id="UP001646157">
    <property type="component" value="Unassembled WGS sequence"/>
</dbReference>
<keyword evidence="1" id="KW-0472">Membrane</keyword>
<feature type="transmembrane region" description="Helical" evidence="1">
    <location>
        <begin position="98"/>
        <end position="118"/>
    </location>
</feature>
<dbReference type="EMBL" id="JAFBDZ010000003">
    <property type="protein sequence ID" value="MBM7586589.1"/>
    <property type="molecule type" value="Genomic_DNA"/>
</dbReference>
<feature type="transmembrane region" description="Helical" evidence="1">
    <location>
        <begin position="72"/>
        <end position="91"/>
    </location>
</feature>
<feature type="transmembrane region" description="Helical" evidence="1">
    <location>
        <begin position="223"/>
        <end position="240"/>
    </location>
</feature>
<feature type="transmembrane region" description="Helical" evidence="1">
    <location>
        <begin position="252"/>
        <end position="270"/>
    </location>
</feature>
<reference evidence="2 3" key="1">
    <citation type="submission" date="2021-01" db="EMBL/GenBank/DDBJ databases">
        <title>Genomic Encyclopedia of Type Strains, Phase IV (KMG-IV): sequencing the most valuable type-strain genomes for metagenomic binning, comparative biology and taxonomic classification.</title>
        <authorList>
            <person name="Goeker M."/>
        </authorList>
    </citation>
    <scope>NUCLEOTIDE SEQUENCE [LARGE SCALE GENOMIC DNA]</scope>
    <source>
        <strain evidence="2 3">DSM 24834</strain>
    </source>
</reference>
<accession>A0ABS2NFG4</accession>
<evidence type="ECO:0000313" key="3">
    <source>
        <dbReference type="Proteomes" id="UP001646157"/>
    </source>
</evidence>
<feature type="transmembrane region" description="Helical" evidence="1">
    <location>
        <begin position="200"/>
        <end position="216"/>
    </location>
</feature>
<gene>
    <name evidence="2" type="ORF">JOC86_003141</name>
</gene>
<proteinExistence type="predicted"/>